<name>A0A4P9WVD1_9FUNG</name>
<accession>A0A4P9WVD1</accession>
<evidence type="ECO:0000313" key="2">
    <source>
        <dbReference type="Proteomes" id="UP000268535"/>
    </source>
</evidence>
<dbReference type="EMBL" id="ML009934">
    <property type="protein sequence ID" value="RKO96455.1"/>
    <property type="molecule type" value="Genomic_DNA"/>
</dbReference>
<organism evidence="1 2">
    <name type="scientific">Caulochytrium protostelioides</name>
    <dbReference type="NCBI Taxonomy" id="1555241"/>
    <lineage>
        <taxon>Eukaryota</taxon>
        <taxon>Fungi</taxon>
        <taxon>Fungi incertae sedis</taxon>
        <taxon>Chytridiomycota</taxon>
        <taxon>Chytridiomycota incertae sedis</taxon>
        <taxon>Chytridiomycetes</taxon>
        <taxon>Caulochytriales</taxon>
        <taxon>Caulochytriaceae</taxon>
        <taxon>Caulochytrium</taxon>
    </lineage>
</organism>
<evidence type="ECO:0000313" key="1">
    <source>
        <dbReference type="EMBL" id="RKO96455.1"/>
    </source>
</evidence>
<dbReference type="AlphaFoldDB" id="A0A4P9WVD1"/>
<protein>
    <submittedName>
        <fullName evidence="1">Uncharacterized protein</fullName>
    </submittedName>
</protein>
<sequence>MAMATSLCRDDALGVLVARGAHVDVPADAVHANSRGGGRTRGHGCAAAMHRRCVAPAAVARAAAAAIVAGRAVAGSVVWGTGRCKWKDIDVAGIGVTEQVSPLSSLATIEEIDALSIPSVMVRVCEAILREGCEALRRDDCEVVPRAAMASPTWLMVSASCDGCEGSRFCDAGAMCLPPPEQYDRLRRACPAACRRSRVSRPFVPPGLIPRLLPIPCRTSAAVPAMAQPQPSQPFTDQFDDFDFESWPMTEVDDDVEDPADASLWDLDGGLTAIHGPDGIMNTNDPFVRRLRDELLGLQQQNHAN</sequence>
<gene>
    <name evidence="1" type="ORF">CAUPRSCDRAFT_11854</name>
</gene>
<proteinExistence type="predicted"/>
<reference evidence="2" key="1">
    <citation type="journal article" date="2018" name="Nat. Microbiol.">
        <title>Leveraging single-cell genomics to expand the fungal tree of life.</title>
        <authorList>
            <person name="Ahrendt S.R."/>
            <person name="Quandt C.A."/>
            <person name="Ciobanu D."/>
            <person name="Clum A."/>
            <person name="Salamov A."/>
            <person name="Andreopoulos B."/>
            <person name="Cheng J.F."/>
            <person name="Woyke T."/>
            <person name="Pelin A."/>
            <person name="Henrissat B."/>
            <person name="Reynolds N.K."/>
            <person name="Benny G.L."/>
            <person name="Smith M.E."/>
            <person name="James T.Y."/>
            <person name="Grigoriev I.V."/>
        </authorList>
    </citation>
    <scope>NUCLEOTIDE SEQUENCE [LARGE SCALE GENOMIC DNA]</scope>
    <source>
        <strain evidence="2">ATCC 52028</strain>
    </source>
</reference>
<dbReference type="Proteomes" id="UP000268535">
    <property type="component" value="Unassembled WGS sequence"/>
</dbReference>